<dbReference type="KEGG" id="ani:ANIA_06509"/>
<dbReference type="AlphaFoldDB" id="Q5AYX1"/>
<organism evidence="1 2">
    <name type="scientific">Emericella nidulans (strain FGSC A4 / ATCC 38163 / CBS 112.46 / NRRL 194 / M139)</name>
    <name type="common">Aspergillus nidulans</name>
    <dbReference type="NCBI Taxonomy" id="227321"/>
    <lineage>
        <taxon>Eukaryota</taxon>
        <taxon>Fungi</taxon>
        <taxon>Dikarya</taxon>
        <taxon>Ascomycota</taxon>
        <taxon>Pezizomycotina</taxon>
        <taxon>Eurotiomycetes</taxon>
        <taxon>Eurotiomycetidae</taxon>
        <taxon>Eurotiales</taxon>
        <taxon>Aspergillaceae</taxon>
        <taxon>Aspergillus</taxon>
        <taxon>Aspergillus subgen. Nidulantes</taxon>
    </lineage>
</organism>
<protein>
    <submittedName>
        <fullName evidence="1">Uncharacterized protein</fullName>
    </submittedName>
</protein>
<dbReference type="VEuPathDB" id="FungiDB:AN6509"/>
<accession>Q5AYX1</accession>
<gene>
    <name evidence="1" type="ORF">ANIA_06509</name>
</gene>
<proteinExistence type="predicted"/>
<accession>C8V0I9</accession>
<dbReference type="EMBL" id="BN001301">
    <property type="protein sequence ID" value="CBF70882.1"/>
    <property type="molecule type" value="Genomic_DNA"/>
</dbReference>
<name>Q5AYX1_EMENI</name>
<dbReference type="HOGENOM" id="CLU_1660736_0_0_1"/>
<dbReference type="Proteomes" id="UP000000560">
    <property type="component" value="Chromosome I"/>
</dbReference>
<dbReference type="RefSeq" id="XP_664113.1">
    <property type="nucleotide sequence ID" value="XM_659021.1"/>
</dbReference>
<reference evidence="2" key="1">
    <citation type="journal article" date="2005" name="Nature">
        <title>Sequencing of Aspergillus nidulans and comparative analysis with A. fumigatus and A. oryzae.</title>
        <authorList>
            <person name="Galagan J.E."/>
            <person name="Calvo S.E."/>
            <person name="Cuomo C."/>
            <person name="Ma L.J."/>
            <person name="Wortman J.R."/>
            <person name="Batzoglou S."/>
            <person name="Lee S.I."/>
            <person name="Basturkmen M."/>
            <person name="Spevak C.C."/>
            <person name="Clutterbuck J."/>
            <person name="Kapitonov V."/>
            <person name="Jurka J."/>
            <person name="Scazzocchio C."/>
            <person name="Farman M."/>
            <person name="Butler J."/>
            <person name="Purcell S."/>
            <person name="Harris S."/>
            <person name="Braus G.H."/>
            <person name="Draht O."/>
            <person name="Busch S."/>
            <person name="D'Enfert C."/>
            <person name="Bouchier C."/>
            <person name="Goldman G.H."/>
            <person name="Bell-Pedersen D."/>
            <person name="Griffiths-Jones S."/>
            <person name="Doonan J.H."/>
            <person name="Yu J."/>
            <person name="Vienken K."/>
            <person name="Pain A."/>
            <person name="Freitag M."/>
            <person name="Selker E.U."/>
            <person name="Archer D.B."/>
            <person name="Penalva M.A."/>
            <person name="Oakley B.R."/>
            <person name="Momany M."/>
            <person name="Tanaka T."/>
            <person name="Kumagai T."/>
            <person name="Asai K."/>
            <person name="Machida M."/>
            <person name="Nierman W.C."/>
            <person name="Denning D.W."/>
            <person name="Caddick M."/>
            <person name="Hynes M."/>
            <person name="Paoletti M."/>
            <person name="Fischer R."/>
            <person name="Miller B."/>
            <person name="Dyer P."/>
            <person name="Sachs M.S."/>
            <person name="Osmani S.A."/>
            <person name="Birren B.W."/>
        </authorList>
    </citation>
    <scope>NUCLEOTIDE SEQUENCE [LARGE SCALE GENOMIC DNA]</scope>
    <source>
        <strain evidence="2">FGSC A4 / ATCC 38163 / CBS 112.46 / NRRL 194 / M139</strain>
    </source>
</reference>
<reference evidence="2" key="2">
    <citation type="journal article" date="2009" name="Fungal Genet. Biol.">
        <title>The 2008 update of the Aspergillus nidulans genome annotation: a community effort.</title>
        <authorList>
            <person name="Wortman J.R."/>
            <person name="Gilsenan J.M."/>
            <person name="Joardar V."/>
            <person name="Deegan J."/>
            <person name="Clutterbuck J."/>
            <person name="Andersen M.R."/>
            <person name="Archer D."/>
            <person name="Bencina M."/>
            <person name="Braus G."/>
            <person name="Coutinho P."/>
            <person name="von Dohren H."/>
            <person name="Doonan J."/>
            <person name="Driessen A.J."/>
            <person name="Durek P."/>
            <person name="Espeso E."/>
            <person name="Fekete E."/>
            <person name="Flipphi M."/>
            <person name="Estrada C.G."/>
            <person name="Geysens S."/>
            <person name="Goldman G."/>
            <person name="de Groot P.W."/>
            <person name="Hansen K."/>
            <person name="Harris S.D."/>
            <person name="Heinekamp T."/>
            <person name="Helmstaedt K."/>
            <person name="Henrissat B."/>
            <person name="Hofmann G."/>
            <person name="Homan T."/>
            <person name="Horio T."/>
            <person name="Horiuchi H."/>
            <person name="James S."/>
            <person name="Jones M."/>
            <person name="Karaffa L."/>
            <person name="Karanyi Z."/>
            <person name="Kato M."/>
            <person name="Keller N."/>
            <person name="Kelly D.E."/>
            <person name="Kiel J.A."/>
            <person name="Kim J.M."/>
            <person name="van der Klei I.J."/>
            <person name="Klis F.M."/>
            <person name="Kovalchuk A."/>
            <person name="Krasevec N."/>
            <person name="Kubicek C.P."/>
            <person name="Liu B."/>
            <person name="Maccabe A."/>
            <person name="Meyer V."/>
            <person name="Mirabito P."/>
            <person name="Miskei M."/>
            <person name="Mos M."/>
            <person name="Mullins J."/>
            <person name="Nelson D.R."/>
            <person name="Nielsen J."/>
            <person name="Oakley B.R."/>
            <person name="Osmani S.A."/>
            <person name="Pakula T."/>
            <person name="Paszewski A."/>
            <person name="Paulsen I."/>
            <person name="Pilsyk S."/>
            <person name="Pocsi I."/>
            <person name="Punt P.J."/>
            <person name="Ram A.F."/>
            <person name="Ren Q."/>
            <person name="Robellet X."/>
            <person name="Robson G."/>
            <person name="Seiboth B."/>
            <person name="van Solingen P."/>
            <person name="Specht T."/>
            <person name="Sun J."/>
            <person name="Taheri-Talesh N."/>
            <person name="Takeshita N."/>
            <person name="Ussery D."/>
            <person name="vanKuyk P.A."/>
            <person name="Visser H."/>
            <person name="van de Vondervoort P.J."/>
            <person name="de Vries R.P."/>
            <person name="Walton J."/>
            <person name="Xiang X."/>
            <person name="Xiong Y."/>
            <person name="Zeng A.P."/>
            <person name="Brandt B.W."/>
            <person name="Cornell M.J."/>
            <person name="van den Hondel C.A."/>
            <person name="Visser J."/>
            <person name="Oliver S.G."/>
            <person name="Turner G."/>
        </authorList>
    </citation>
    <scope>GENOME REANNOTATION</scope>
    <source>
        <strain evidence="2">FGSC A4 / ATCC 38163 / CBS 112.46 / NRRL 194 / M139</strain>
    </source>
</reference>
<sequence length="159" mass="17640">MYWDGDCNLKIKQAYQRTISSRTLLFPVYRPTKALKHLVTEFVRSTADIWAISVTSHVPEPVLRCGSFDADKKPSLNLKTTTAATSVLPSAQLWRVQVLNEARRSPWFTKWKMAPAPANSCAHIYDVMAPTACTSARPVIDDPTEGLTFIGFVIGGQNA</sequence>
<evidence type="ECO:0000313" key="2">
    <source>
        <dbReference type="Proteomes" id="UP000000560"/>
    </source>
</evidence>
<evidence type="ECO:0000313" key="1">
    <source>
        <dbReference type="EMBL" id="CBF70882.1"/>
    </source>
</evidence>
<dbReference type="GeneID" id="2870284"/>
<keyword evidence="2" id="KW-1185">Reference proteome</keyword>
<dbReference type="InParanoid" id="Q5AYX1"/>